<evidence type="ECO:0000259" key="9">
    <source>
        <dbReference type="PROSITE" id="PS51782"/>
    </source>
</evidence>
<reference evidence="11 12" key="1">
    <citation type="submission" date="2019-01" db="EMBL/GenBank/DDBJ databases">
        <title>Draft genome sequences of the type strains of six Macrococcus species.</title>
        <authorList>
            <person name="Mazhar S."/>
            <person name="Altermann E."/>
            <person name="Hill C."/>
            <person name="Mcauliffe O."/>
        </authorList>
    </citation>
    <scope>NUCLEOTIDE SEQUENCE [LARGE SCALE GENOMIC DNA]</scope>
    <source>
        <strain evidence="11 12">ATCC 51825</strain>
    </source>
</reference>
<dbReference type="AlphaFoldDB" id="A0A4R6C185"/>
<dbReference type="InterPro" id="IPR000064">
    <property type="entry name" value="NLP_P60_dom"/>
</dbReference>
<keyword evidence="2" id="KW-0645">Protease</keyword>
<dbReference type="GO" id="GO:0006508">
    <property type="term" value="P:proteolysis"/>
    <property type="evidence" value="ECO:0007669"/>
    <property type="project" value="UniProtKB-KW"/>
</dbReference>
<feature type="compositionally biased region" description="Polar residues" evidence="7">
    <location>
        <begin position="162"/>
        <end position="172"/>
    </location>
</feature>
<dbReference type="SMART" id="SM00257">
    <property type="entry name" value="LysM"/>
    <property type="match status" value="1"/>
</dbReference>
<evidence type="ECO:0000256" key="2">
    <source>
        <dbReference type="ARBA" id="ARBA00022670"/>
    </source>
</evidence>
<dbReference type="Pfam" id="PF00877">
    <property type="entry name" value="NLPC_P60"/>
    <property type="match status" value="1"/>
</dbReference>
<feature type="signal peptide" evidence="8">
    <location>
        <begin position="1"/>
        <end position="42"/>
    </location>
</feature>
<dbReference type="PANTHER" id="PTHR47053:SF1">
    <property type="entry name" value="MUREIN DD-ENDOPEPTIDASE MEPH-RELATED"/>
    <property type="match status" value="1"/>
</dbReference>
<evidence type="ECO:0000256" key="8">
    <source>
        <dbReference type="SAM" id="SignalP"/>
    </source>
</evidence>
<dbReference type="SUPFAM" id="SSF54001">
    <property type="entry name" value="Cysteine proteinases"/>
    <property type="match status" value="1"/>
</dbReference>
<comment type="similarity">
    <text evidence="1">Belongs to the peptidase C40 family.</text>
</comment>
<name>A0A4R6C185_9STAP</name>
<gene>
    <name evidence="11" type="ORF">ERX55_04555</name>
</gene>
<dbReference type="InterPro" id="IPR051202">
    <property type="entry name" value="Peptidase_C40"/>
</dbReference>
<dbReference type="Proteomes" id="UP000294843">
    <property type="component" value="Unassembled WGS sequence"/>
</dbReference>
<dbReference type="PROSITE" id="PS51935">
    <property type="entry name" value="NLPC_P60"/>
    <property type="match status" value="1"/>
</dbReference>
<proteinExistence type="inferred from homology"/>
<evidence type="ECO:0000256" key="5">
    <source>
        <dbReference type="ARBA" id="ARBA00022801"/>
    </source>
</evidence>
<dbReference type="InterPro" id="IPR018392">
    <property type="entry name" value="LysM"/>
</dbReference>
<organism evidence="11 12">
    <name type="scientific">Macrococcus bovicus</name>
    <dbReference type="NCBI Taxonomy" id="69968"/>
    <lineage>
        <taxon>Bacteria</taxon>
        <taxon>Bacillati</taxon>
        <taxon>Bacillota</taxon>
        <taxon>Bacilli</taxon>
        <taxon>Bacillales</taxon>
        <taxon>Staphylococcaceae</taxon>
        <taxon>Macrococcus</taxon>
    </lineage>
</organism>
<evidence type="ECO:0000256" key="4">
    <source>
        <dbReference type="ARBA" id="ARBA00022737"/>
    </source>
</evidence>
<dbReference type="CDD" id="cd00118">
    <property type="entry name" value="LysM"/>
    <property type="match status" value="1"/>
</dbReference>
<feature type="chain" id="PRO_5020513773" evidence="8">
    <location>
        <begin position="43"/>
        <end position="328"/>
    </location>
</feature>
<evidence type="ECO:0000256" key="7">
    <source>
        <dbReference type="SAM" id="MobiDB-lite"/>
    </source>
</evidence>
<keyword evidence="12" id="KW-1185">Reference proteome</keyword>
<evidence type="ECO:0000256" key="6">
    <source>
        <dbReference type="ARBA" id="ARBA00022807"/>
    </source>
</evidence>
<dbReference type="PANTHER" id="PTHR47053">
    <property type="entry name" value="MUREIN DD-ENDOPEPTIDASE MEPH-RELATED"/>
    <property type="match status" value="1"/>
</dbReference>
<sequence length="328" mass="35875">MLYLNQNDEIDSKAGGFFMKKIVLTLALATTLSMITMTGADAAEKVHAGEYKVKKGDTLLKVADKYDISTLRLKKWNHLKSDKLKPGKILIVDEKKVEQAQELKAMLDPKIEIVRIKETPEAEITEPAVPGRNHAAEPTITTQEEPVQPATPVARPHEEEVNSNSQDTDYTDSVSSESVITDLVSSEPVITDLVSTESVETESVVKQTEETPADKAQNKVAQIALKIAANKTYVYGANSSTQVDCSSFAQQVFAAMGKTLPRTTYQQMAVGKRVTSPVAGDLVFFNNGSHVGIYIGNGQMIDALNPREGVKQRAVSYINGSVTGYYRY</sequence>
<keyword evidence="5" id="KW-0378">Hydrolase</keyword>
<protein>
    <submittedName>
        <fullName evidence="11">LysM peptidoglycan-binding domain-containing protein</fullName>
    </submittedName>
</protein>
<accession>A0A4R6C185</accession>
<keyword evidence="3 8" id="KW-0732">Signal</keyword>
<evidence type="ECO:0000256" key="1">
    <source>
        <dbReference type="ARBA" id="ARBA00007074"/>
    </source>
</evidence>
<dbReference type="Pfam" id="PF01476">
    <property type="entry name" value="LysM"/>
    <property type="match status" value="1"/>
</dbReference>
<feature type="domain" description="LysM" evidence="9">
    <location>
        <begin position="49"/>
        <end position="92"/>
    </location>
</feature>
<keyword evidence="6" id="KW-0788">Thiol protease</keyword>
<dbReference type="OrthoDB" id="9813368at2"/>
<dbReference type="Gene3D" id="3.90.1720.10">
    <property type="entry name" value="endopeptidase domain like (from Nostoc punctiforme)"/>
    <property type="match status" value="1"/>
</dbReference>
<keyword evidence="4" id="KW-0677">Repeat</keyword>
<evidence type="ECO:0000256" key="3">
    <source>
        <dbReference type="ARBA" id="ARBA00022729"/>
    </source>
</evidence>
<dbReference type="InterPro" id="IPR038765">
    <property type="entry name" value="Papain-like_cys_pep_sf"/>
</dbReference>
<evidence type="ECO:0000259" key="10">
    <source>
        <dbReference type="PROSITE" id="PS51935"/>
    </source>
</evidence>
<evidence type="ECO:0000313" key="12">
    <source>
        <dbReference type="Proteomes" id="UP000294843"/>
    </source>
</evidence>
<dbReference type="InterPro" id="IPR036779">
    <property type="entry name" value="LysM_dom_sf"/>
</dbReference>
<evidence type="ECO:0000313" key="11">
    <source>
        <dbReference type="EMBL" id="TDM14692.1"/>
    </source>
</evidence>
<dbReference type="EMBL" id="SCWF01000003">
    <property type="protein sequence ID" value="TDM14692.1"/>
    <property type="molecule type" value="Genomic_DNA"/>
</dbReference>
<dbReference type="PROSITE" id="PS51782">
    <property type="entry name" value="LYSM"/>
    <property type="match status" value="1"/>
</dbReference>
<feature type="region of interest" description="Disordered" evidence="7">
    <location>
        <begin position="131"/>
        <end position="172"/>
    </location>
</feature>
<dbReference type="Gene3D" id="3.10.350.10">
    <property type="entry name" value="LysM domain"/>
    <property type="match status" value="1"/>
</dbReference>
<comment type="caution">
    <text evidence="11">The sequence shown here is derived from an EMBL/GenBank/DDBJ whole genome shotgun (WGS) entry which is preliminary data.</text>
</comment>
<dbReference type="SUPFAM" id="SSF54106">
    <property type="entry name" value="LysM domain"/>
    <property type="match status" value="1"/>
</dbReference>
<dbReference type="GO" id="GO:0008234">
    <property type="term" value="F:cysteine-type peptidase activity"/>
    <property type="evidence" value="ECO:0007669"/>
    <property type="project" value="UniProtKB-KW"/>
</dbReference>
<feature type="domain" description="NlpC/P60" evidence="10">
    <location>
        <begin position="213"/>
        <end position="328"/>
    </location>
</feature>